<sequence>MGRPETPIPQGRPMRAMANHLRHLRQTAGAPSYRTLSRHVHVEQQSLSQTANGTRVGWGRVLLYVQALRIHDEAAVSYADLATLKELWQLGEQQYQTMATRALRRRQSHDAFWDEIDNPVGRMPPADSWTLTPGITDVTRLATLRTTIGLYTLLLEITARRGIDLAAPRRSRPAAPAFSWFGPSSPAPTVPVVPRIRDATDITPDALALAVQACGGTDGDRAAWLATLQRINRDADHGPPRLPTDPAARSHLGRDRHRLTQLAGTVMRRPDARGLLPT</sequence>
<accession>A0ABV8IWV5</accession>
<gene>
    <name evidence="1" type="ORF">ACFO0C_17860</name>
</gene>
<evidence type="ECO:0000313" key="2">
    <source>
        <dbReference type="Proteomes" id="UP001595867"/>
    </source>
</evidence>
<proteinExistence type="predicted"/>
<reference evidence="2" key="1">
    <citation type="journal article" date="2019" name="Int. J. Syst. Evol. Microbiol.">
        <title>The Global Catalogue of Microorganisms (GCM) 10K type strain sequencing project: providing services to taxonomists for standard genome sequencing and annotation.</title>
        <authorList>
            <consortium name="The Broad Institute Genomics Platform"/>
            <consortium name="The Broad Institute Genome Sequencing Center for Infectious Disease"/>
            <person name="Wu L."/>
            <person name="Ma J."/>
        </authorList>
    </citation>
    <scope>NUCLEOTIDE SEQUENCE [LARGE SCALE GENOMIC DNA]</scope>
    <source>
        <strain evidence="2">TBRC 5832</strain>
    </source>
</reference>
<evidence type="ECO:0000313" key="1">
    <source>
        <dbReference type="EMBL" id="MFC4066808.1"/>
    </source>
</evidence>
<dbReference type="RefSeq" id="WP_378067779.1">
    <property type="nucleotide sequence ID" value="NZ_JBHSBL010000016.1"/>
</dbReference>
<comment type="caution">
    <text evidence="1">The sequence shown here is derived from an EMBL/GenBank/DDBJ whole genome shotgun (WGS) entry which is preliminary data.</text>
</comment>
<name>A0ABV8IWV5_9ACTN</name>
<protein>
    <submittedName>
        <fullName evidence="1">Uncharacterized protein</fullName>
    </submittedName>
</protein>
<dbReference type="EMBL" id="JBHSBL010000016">
    <property type="protein sequence ID" value="MFC4066808.1"/>
    <property type="molecule type" value="Genomic_DNA"/>
</dbReference>
<dbReference type="Proteomes" id="UP001595867">
    <property type="component" value="Unassembled WGS sequence"/>
</dbReference>
<organism evidence="1 2">
    <name type="scientific">Actinoplanes subglobosus</name>
    <dbReference type="NCBI Taxonomy" id="1547892"/>
    <lineage>
        <taxon>Bacteria</taxon>
        <taxon>Bacillati</taxon>
        <taxon>Actinomycetota</taxon>
        <taxon>Actinomycetes</taxon>
        <taxon>Micromonosporales</taxon>
        <taxon>Micromonosporaceae</taxon>
        <taxon>Actinoplanes</taxon>
    </lineage>
</organism>
<keyword evidence="2" id="KW-1185">Reference proteome</keyword>